<keyword evidence="2" id="KW-1185">Reference proteome</keyword>
<dbReference type="EMBL" id="GL380170">
    <property type="protein sequence ID" value="EGT49043.1"/>
    <property type="molecule type" value="Genomic_DNA"/>
</dbReference>
<dbReference type="HOGENOM" id="CLU_1152616_0_0_1"/>
<name>G0PA80_CAEBE</name>
<reference evidence="2" key="1">
    <citation type="submission" date="2011-07" db="EMBL/GenBank/DDBJ databases">
        <authorList>
            <consortium name="Caenorhabditis brenneri Sequencing and Analysis Consortium"/>
            <person name="Wilson R.K."/>
        </authorList>
    </citation>
    <scope>NUCLEOTIDE SEQUENCE [LARGE SCALE GENOMIC DNA]</scope>
    <source>
        <strain evidence="2">PB2801</strain>
    </source>
</reference>
<dbReference type="InParanoid" id="G0PA80"/>
<dbReference type="AlphaFoldDB" id="G0PA80"/>
<organism evidence="2">
    <name type="scientific">Caenorhabditis brenneri</name>
    <name type="common">Nematode worm</name>
    <dbReference type="NCBI Taxonomy" id="135651"/>
    <lineage>
        <taxon>Eukaryota</taxon>
        <taxon>Metazoa</taxon>
        <taxon>Ecdysozoa</taxon>
        <taxon>Nematoda</taxon>
        <taxon>Chromadorea</taxon>
        <taxon>Rhabditida</taxon>
        <taxon>Rhabditina</taxon>
        <taxon>Rhabditomorpha</taxon>
        <taxon>Rhabditoidea</taxon>
        <taxon>Rhabditidae</taxon>
        <taxon>Peloderinae</taxon>
        <taxon>Caenorhabditis</taxon>
    </lineage>
</organism>
<accession>G0PA80</accession>
<sequence length="241" mass="27589">MNKLSAENDTLQIVIVLIGLLRTKILAKSIEYFNSLVFWLYKVSRVFISFPEPMEIAGTRRNTPSPPPPFFLKSPNHKKPFMLNISIGTHWQTLTVATLLLQNCRMLLKICIHSTYLLVKFLSHLLPLYLGNVDSQRKSWISWLRNSMLIDWRWRKRIKLRICMKYPPNSTNHVVYGPPGSQCPNGKAASGLCKAPWNTETTTLPPVPSTTQLAEEIDNGAHMAYSFCFILLVSLLLKKLY</sequence>
<evidence type="ECO:0000313" key="1">
    <source>
        <dbReference type="EMBL" id="EGT49043.1"/>
    </source>
</evidence>
<gene>
    <name evidence="1" type="ORF">CAEBREN_21027</name>
</gene>
<protein>
    <submittedName>
        <fullName evidence="1">Uncharacterized protein</fullName>
    </submittedName>
</protein>
<evidence type="ECO:0000313" key="2">
    <source>
        <dbReference type="Proteomes" id="UP000008068"/>
    </source>
</evidence>
<dbReference type="Proteomes" id="UP000008068">
    <property type="component" value="Unassembled WGS sequence"/>
</dbReference>
<proteinExistence type="predicted"/>